<protein>
    <submittedName>
        <fullName evidence="2">HPr kinase/phosphatase C-terminal domain-containing protein</fullName>
    </submittedName>
</protein>
<dbReference type="GO" id="GO:0005524">
    <property type="term" value="F:ATP binding"/>
    <property type="evidence" value="ECO:0007669"/>
    <property type="project" value="InterPro"/>
</dbReference>
<reference evidence="2" key="1">
    <citation type="submission" date="2024-06" db="EMBL/GenBank/DDBJ databases">
        <title>Caulobacter inopinatus, sp. nov.</title>
        <authorList>
            <person name="Donachie S.P."/>
        </authorList>
    </citation>
    <scope>NUCLEOTIDE SEQUENCE</scope>
    <source>
        <strain evidence="2">73W</strain>
    </source>
</reference>
<gene>
    <name evidence="2" type="ORF">ABOZ73_12215</name>
</gene>
<evidence type="ECO:0000259" key="1">
    <source>
        <dbReference type="Pfam" id="PF07475"/>
    </source>
</evidence>
<dbReference type="AlphaFoldDB" id="A0AB39KQJ0"/>
<dbReference type="InterPro" id="IPR027417">
    <property type="entry name" value="P-loop_NTPase"/>
</dbReference>
<dbReference type="InterPro" id="IPR011104">
    <property type="entry name" value="Hpr_kin/Pase_C"/>
</dbReference>
<name>A0AB39KQJ0_9CAUL</name>
<dbReference type="GO" id="GO:0006109">
    <property type="term" value="P:regulation of carbohydrate metabolic process"/>
    <property type="evidence" value="ECO:0007669"/>
    <property type="project" value="InterPro"/>
</dbReference>
<dbReference type="Pfam" id="PF07475">
    <property type="entry name" value="Hpr_kinase_C"/>
    <property type="match status" value="1"/>
</dbReference>
<dbReference type="GO" id="GO:0000155">
    <property type="term" value="F:phosphorelay sensor kinase activity"/>
    <property type="evidence" value="ECO:0007669"/>
    <property type="project" value="InterPro"/>
</dbReference>
<sequence length="144" mass="15527">MILHAGLVALWSGGGWRGLLIEGASGSGKSDLALRSLEHGFRLVADDRVVAWNCEDRLFGRAPDTLSGLMETRGLGVLPQDSLRLCEIDLCVRCVAADVVERLPDLASTQIEGVSIPRLDVWPFDTAAPLKLVRAMQHLGAGLR</sequence>
<accession>A0AB39KQJ0</accession>
<keyword evidence="2" id="KW-0808">Transferase</keyword>
<keyword evidence="2" id="KW-0418">Kinase</keyword>
<evidence type="ECO:0000313" key="2">
    <source>
        <dbReference type="EMBL" id="XDO95571.1"/>
    </source>
</evidence>
<dbReference type="Gene3D" id="3.40.50.300">
    <property type="entry name" value="P-loop containing nucleotide triphosphate hydrolases"/>
    <property type="match status" value="1"/>
</dbReference>
<proteinExistence type="predicted"/>
<dbReference type="CDD" id="cd01918">
    <property type="entry name" value="HprK_C"/>
    <property type="match status" value="1"/>
</dbReference>
<feature type="domain" description="HPr kinase/phosphorylase C-terminal" evidence="1">
    <location>
        <begin position="18"/>
        <end position="78"/>
    </location>
</feature>
<dbReference type="RefSeq" id="WP_369058420.1">
    <property type="nucleotide sequence ID" value="NZ_CP158375.1"/>
</dbReference>
<organism evidence="2">
    <name type="scientific">Caulobacter sp. 73W</name>
    <dbReference type="NCBI Taxonomy" id="3161137"/>
    <lineage>
        <taxon>Bacteria</taxon>
        <taxon>Pseudomonadati</taxon>
        <taxon>Pseudomonadota</taxon>
        <taxon>Alphaproteobacteria</taxon>
        <taxon>Caulobacterales</taxon>
        <taxon>Caulobacteraceae</taxon>
        <taxon>Caulobacter</taxon>
    </lineage>
</organism>
<dbReference type="SUPFAM" id="SSF53795">
    <property type="entry name" value="PEP carboxykinase-like"/>
    <property type="match status" value="1"/>
</dbReference>
<dbReference type="EMBL" id="CP158375">
    <property type="protein sequence ID" value="XDO95571.1"/>
    <property type="molecule type" value="Genomic_DNA"/>
</dbReference>